<proteinExistence type="predicted"/>
<reference evidence="1 2" key="1">
    <citation type="journal article" date="2014" name="Agronomy (Basel)">
        <title>A Draft Genome Sequence for Ensete ventricosum, the Drought-Tolerant Tree Against Hunger.</title>
        <authorList>
            <person name="Harrison J."/>
            <person name="Moore K.A."/>
            <person name="Paszkiewicz K."/>
            <person name="Jones T."/>
            <person name="Grant M."/>
            <person name="Ambacheew D."/>
            <person name="Muzemil S."/>
            <person name="Studholme D.J."/>
        </authorList>
    </citation>
    <scope>NUCLEOTIDE SEQUENCE [LARGE SCALE GENOMIC DNA]</scope>
</reference>
<dbReference type="EMBL" id="AMZH03002572">
    <property type="protein sequence ID" value="RRT75125.1"/>
    <property type="molecule type" value="Genomic_DNA"/>
</dbReference>
<organism evidence="1 2">
    <name type="scientific">Ensete ventricosum</name>
    <name type="common">Abyssinian banana</name>
    <name type="synonym">Musa ensete</name>
    <dbReference type="NCBI Taxonomy" id="4639"/>
    <lineage>
        <taxon>Eukaryota</taxon>
        <taxon>Viridiplantae</taxon>
        <taxon>Streptophyta</taxon>
        <taxon>Embryophyta</taxon>
        <taxon>Tracheophyta</taxon>
        <taxon>Spermatophyta</taxon>
        <taxon>Magnoliopsida</taxon>
        <taxon>Liliopsida</taxon>
        <taxon>Zingiberales</taxon>
        <taxon>Musaceae</taxon>
        <taxon>Ensete</taxon>
    </lineage>
</organism>
<sequence length="117" mass="12583">MPRWLEGASKREESMVEGIGQRGLLVVAGASLAVKDRFRTEEIEDDAILSREGSVTIEHKDAACPLCCSNAADLVWGARATLAGGGPLFPIAPLRRSSSDWLGCADCRDRAKRWGVA</sequence>
<evidence type="ECO:0000313" key="1">
    <source>
        <dbReference type="EMBL" id="RRT75125.1"/>
    </source>
</evidence>
<dbReference type="AlphaFoldDB" id="A0A427AFV5"/>
<gene>
    <name evidence="1" type="ORF">B296_00002391</name>
</gene>
<accession>A0A427AFV5</accession>
<name>A0A427AFV5_ENSVE</name>
<protein>
    <submittedName>
        <fullName evidence="1">Uncharacterized protein</fullName>
    </submittedName>
</protein>
<evidence type="ECO:0000313" key="2">
    <source>
        <dbReference type="Proteomes" id="UP000287651"/>
    </source>
</evidence>
<dbReference type="Proteomes" id="UP000287651">
    <property type="component" value="Unassembled WGS sequence"/>
</dbReference>
<comment type="caution">
    <text evidence="1">The sequence shown here is derived from an EMBL/GenBank/DDBJ whole genome shotgun (WGS) entry which is preliminary data.</text>
</comment>